<sequence>MTLLVQKFGGTSVGSIDRIEAVADRVMKTYQQGHQIVVVLSAMAGETNRLLGLAKQIDEIPTARELDVLLSAGEQVSIALLAMALNRRGIKAQSLTADQVTIRTDNVFNNASITDVETKRLTTLLEQGNVVVVAGFQGRDSDNNITTLGRGGSDMTAVAIASALNATECQIFTDVDGVYSTDPRLVPDAKRLDVVHFEHMRTMAGKGAKVLQLQSVEYALQHNVPLRVLSSFDEGAGTLVTFDIASTSSIVGIAILGNQVLLDVELSKEELQRQLSLFGVDVWSVTAKADSTQIVASNDDLARLRLVLDEKMRHIGDVSTLSMIGNDILEYADEIRVFLSEAGIIVHNKQQQTDCLSFLIDKDNHKLAVDIIHKRFVVDQQRLDNPPLLAIY</sequence>
<accession>A0A2T3JAW0</accession>
<dbReference type="InterPro" id="IPR001048">
    <property type="entry name" value="Asp/Glu/Uridylate_kinase"/>
</dbReference>
<evidence type="ECO:0000256" key="1">
    <source>
        <dbReference type="ARBA" id="ARBA00004766"/>
    </source>
</evidence>
<feature type="binding site" evidence="12">
    <location>
        <begin position="209"/>
        <end position="210"/>
    </location>
    <ligand>
        <name>ATP</name>
        <dbReference type="ChEBI" id="CHEBI:30616"/>
    </ligand>
</feature>
<dbReference type="InterPro" id="IPR005260">
    <property type="entry name" value="Asp_kin_monofn"/>
</dbReference>
<dbReference type="PANTHER" id="PTHR21499:SF3">
    <property type="entry name" value="ASPARTOKINASE"/>
    <property type="match status" value="1"/>
</dbReference>
<feature type="binding site" evidence="12">
    <location>
        <begin position="7"/>
        <end position="10"/>
    </location>
    <ligand>
        <name>ATP</name>
        <dbReference type="ChEBI" id="CHEBI:30616"/>
    </ligand>
</feature>
<dbReference type="GO" id="GO:0005524">
    <property type="term" value="F:ATP binding"/>
    <property type="evidence" value="ECO:0007669"/>
    <property type="project" value="UniProtKB-KW"/>
</dbReference>
<name>A0A2T3JAW0_9GAMM</name>
<comment type="similarity">
    <text evidence="4 13">Belongs to the aspartokinase family.</text>
</comment>
<comment type="caution">
    <text evidence="16">The sequence shown here is derived from an EMBL/GenBank/DDBJ whole genome shotgun (WGS) entry which is preliminary data.</text>
</comment>
<dbReference type="RefSeq" id="WP_107244339.1">
    <property type="nucleotide sequence ID" value="NZ_JAKJUA010000038.1"/>
</dbReference>
<dbReference type="GO" id="GO:0009090">
    <property type="term" value="P:homoserine biosynthetic process"/>
    <property type="evidence" value="ECO:0007669"/>
    <property type="project" value="TreeGrafter"/>
</dbReference>
<dbReference type="GO" id="GO:0009088">
    <property type="term" value="P:threonine biosynthetic process"/>
    <property type="evidence" value="ECO:0007669"/>
    <property type="project" value="UniProtKB-UniPathway"/>
</dbReference>
<dbReference type="Pfam" id="PF00696">
    <property type="entry name" value="AA_kinase"/>
    <property type="match status" value="1"/>
</dbReference>
<evidence type="ECO:0000259" key="15">
    <source>
        <dbReference type="Pfam" id="PF00696"/>
    </source>
</evidence>
<dbReference type="GO" id="GO:0009089">
    <property type="term" value="P:lysine biosynthetic process via diaminopimelate"/>
    <property type="evidence" value="ECO:0007669"/>
    <property type="project" value="UniProtKB-UniPathway"/>
</dbReference>
<evidence type="ECO:0000256" key="12">
    <source>
        <dbReference type="PIRSR" id="PIRSR000726-1"/>
    </source>
</evidence>
<dbReference type="Proteomes" id="UP000240987">
    <property type="component" value="Unassembled WGS sequence"/>
</dbReference>
<keyword evidence="8 13" id="KW-0418">Kinase</keyword>
<feature type="binding site" evidence="12">
    <location>
        <position position="179"/>
    </location>
    <ligand>
        <name>ATP</name>
        <dbReference type="ChEBI" id="CHEBI:30616"/>
    </ligand>
</feature>
<evidence type="ECO:0000256" key="7">
    <source>
        <dbReference type="ARBA" id="ARBA00022741"/>
    </source>
</evidence>
<dbReference type="AlphaFoldDB" id="A0A2T3JAW0"/>
<keyword evidence="17" id="KW-1185">Reference proteome</keyword>
<dbReference type="InterPro" id="IPR001057">
    <property type="entry name" value="Glu/AcGlu_kinase"/>
</dbReference>
<evidence type="ECO:0000256" key="14">
    <source>
        <dbReference type="RuleBase" id="RU004249"/>
    </source>
</evidence>
<dbReference type="FunFam" id="3.40.1160.10:FF:000002">
    <property type="entry name" value="Aspartokinase"/>
    <property type="match status" value="1"/>
</dbReference>
<dbReference type="Gene3D" id="3.40.1160.10">
    <property type="entry name" value="Acetylglutamate kinase-like"/>
    <property type="match status" value="1"/>
</dbReference>
<evidence type="ECO:0000256" key="11">
    <source>
        <dbReference type="ARBA" id="ARBA00047872"/>
    </source>
</evidence>
<feature type="binding site" evidence="12">
    <location>
        <position position="184"/>
    </location>
    <ligand>
        <name>ATP</name>
        <dbReference type="ChEBI" id="CHEBI:30616"/>
    </ligand>
</feature>
<evidence type="ECO:0000256" key="9">
    <source>
        <dbReference type="ARBA" id="ARBA00022840"/>
    </source>
</evidence>
<keyword evidence="6 13" id="KW-0808">Transferase</keyword>
<dbReference type="InterPro" id="IPR041740">
    <property type="entry name" value="AKii-LysC-BS"/>
</dbReference>
<evidence type="ECO:0000256" key="5">
    <source>
        <dbReference type="ARBA" id="ARBA00022605"/>
    </source>
</evidence>
<keyword evidence="7 12" id="KW-0547">Nucleotide-binding</keyword>
<dbReference type="UniPathway" id="UPA00034">
    <property type="reaction ID" value="UER00015"/>
</dbReference>
<dbReference type="CDD" id="cd04261">
    <property type="entry name" value="AAK_AKii-LysC-BS"/>
    <property type="match status" value="1"/>
</dbReference>
<dbReference type="EMBL" id="PYMJ01000025">
    <property type="protein sequence ID" value="PSU45986.1"/>
    <property type="molecule type" value="Genomic_DNA"/>
</dbReference>
<comment type="pathway">
    <text evidence="3 14">Amino-acid biosynthesis; L-threonine biosynthesis; L-threonine from L-aspartate: step 1/5.</text>
</comment>
<evidence type="ECO:0000256" key="13">
    <source>
        <dbReference type="RuleBase" id="RU003448"/>
    </source>
</evidence>
<dbReference type="InterPro" id="IPR001341">
    <property type="entry name" value="Asp_kinase"/>
</dbReference>
<feature type="domain" description="Aspartate/glutamate/uridylate kinase" evidence="15">
    <location>
        <begin position="3"/>
        <end position="230"/>
    </location>
</feature>
<dbReference type="EC" id="2.7.2.4" evidence="13"/>
<comment type="pathway">
    <text evidence="2 14">Amino-acid biosynthesis; L-methionine biosynthesis via de novo pathway; L-homoserine from L-aspartate: step 1/3.</text>
</comment>
<evidence type="ECO:0000256" key="10">
    <source>
        <dbReference type="ARBA" id="ARBA00023154"/>
    </source>
</evidence>
<protein>
    <recommendedName>
        <fullName evidence="13">Aspartokinase</fullName>
        <ecNumber evidence="13">2.7.2.4</ecNumber>
    </recommendedName>
</protein>
<dbReference type="NCBIfam" id="NF006459">
    <property type="entry name" value="PRK08841.1"/>
    <property type="match status" value="1"/>
</dbReference>
<feature type="binding site" evidence="12">
    <location>
        <position position="47"/>
    </location>
    <ligand>
        <name>substrate</name>
    </ligand>
</feature>
<dbReference type="PANTHER" id="PTHR21499">
    <property type="entry name" value="ASPARTATE KINASE"/>
    <property type="match status" value="1"/>
</dbReference>
<evidence type="ECO:0000256" key="4">
    <source>
        <dbReference type="ARBA" id="ARBA00010122"/>
    </source>
</evidence>
<dbReference type="InterPro" id="IPR036393">
    <property type="entry name" value="AceGlu_kinase-like_sf"/>
</dbReference>
<evidence type="ECO:0000256" key="2">
    <source>
        <dbReference type="ARBA" id="ARBA00004986"/>
    </source>
</evidence>
<feature type="binding site" evidence="12">
    <location>
        <position position="74"/>
    </location>
    <ligand>
        <name>substrate</name>
    </ligand>
</feature>
<evidence type="ECO:0000313" key="17">
    <source>
        <dbReference type="Proteomes" id="UP000240987"/>
    </source>
</evidence>
<feature type="binding site" evidence="12">
    <location>
        <begin position="173"/>
        <end position="174"/>
    </location>
    <ligand>
        <name>ATP</name>
        <dbReference type="ChEBI" id="CHEBI:30616"/>
    </ligand>
</feature>
<dbReference type="NCBIfam" id="TIGR00657">
    <property type="entry name" value="asp_kinases"/>
    <property type="match status" value="1"/>
</dbReference>
<dbReference type="GO" id="GO:0004072">
    <property type="term" value="F:aspartate kinase activity"/>
    <property type="evidence" value="ECO:0007669"/>
    <property type="project" value="UniProtKB-EC"/>
</dbReference>
<dbReference type="UniPathway" id="UPA00050">
    <property type="reaction ID" value="UER00461"/>
</dbReference>
<evidence type="ECO:0000313" key="16">
    <source>
        <dbReference type="EMBL" id="PSU45986.1"/>
    </source>
</evidence>
<keyword evidence="9 12" id="KW-0067">ATP-binding</keyword>
<dbReference type="InterPro" id="IPR018042">
    <property type="entry name" value="Aspartate_kinase_CS"/>
</dbReference>
<evidence type="ECO:0000256" key="6">
    <source>
        <dbReference type="ARBA" id="ARBA00022679"/>
    </source>
</evidence>
<proteinExistence type="inferred from homology"/>
<reference evidence="16 17" key="1">
    <citation type="submission" date="2018-01" db="EMBL/GenBank/DDBJ databases">
        <title>Whole genome sequencing of Histamine producing bacteria.</title>
        <authorList>
            <person name="Butler K."/>
        </authorList>
    </citation>
    <scope>NUCLEOTIDE SEQUENCE [LARGE SCALE GENOMIC DNA]</scope>
    <source>
        <strain evidence="16 17">JCM 12947</strain>
    </source>
</reference>
<comment type="pathway">
    <text evidence="1 14">Amino-acid biosynthesis; L-lysine biosynthesis via DAP pathway; (S)-tetrahydrodipicolinate from L-aspartate: step 1/4.</text>
</comment>
<dbReference type="UniPathway" id="UPA00051">
    <property type="reaction ID" value="UER00462"/>
</dbReference>
<dbReference type="OrthoDB" id="9799110at2"/>
<comment type="catalytic activity">
    <reaction evidence="11 13">
        <text>L-aspartate + ATP = 4-phospho-L-aspartate + ADP</text>
        <dbReference type="Rhea" id="RHEA:23776"/>
        <dbReference type="ChEBI" id="CHEBI:29991"/>
        <dbReference type="ChEBI" id="CHEBI:30616"/>
        <dbReference type="ChEBI" id="CHEBI:57535"/>
        <dbReference type="ChEBI" id="CHEBI:456216"/>
        <dbReference type="EC" id="2.7.2.4"/>
    </reaction>
</comment>
<keyword evidence="10" id="KW-0457">Lysine biosynthesis</keyword>
<evidence type="ECO:0000256" key="8">
    <source>
        <dbReference type="ARBA" id="ARBA00022777"/>
    </source>
</evidence>
<keyword evidence="5 14" id="KW-0028">Amino-acid biosynthesis</keyword>
<dbReference type="PRINTS" id="PR00474">
    <property type="entry name" value="GLU5KINASE"/>
</dbReference>
<dbReference type="NCBIfam" id="NF005155">
    <property type="entry name" value="PRK06635.1-4"/>
    <property type="match status" value="1"/>
</dbReference>
<dbReference type="PIRSF" id="PIRSF000726">
    <property type="entry name" value="Asp_kin"/>
    <property type="match status" value="1"/>
</dbReference>
<dbReference type="SUPFAM" id="SSF53633">
    <property type="entry name" value="Carbamate kinase-like"/>
    <property type="match status" value="1"/>
</dbReference>
<dbReference type="GO" id="GO:0005829">
    <property type="term" value="C:cytosol"/>
    <property type="evidence" value="ECO:0007669"/>
    <property type="project" value="TreeGrafter"/>
</dbReference>
<dbReference type="PROSITE" id="PS00324">
    <property type="entry name" value="ASPARTOKINASE"/>
    <property type="match status" value="1"/>
</dbReference>
<evidence type="ECO:0000256" key="3">
    <source>
        <dbReference type="ARBA" id="ARBA00005139"/>
    </source>
</evidence>
<gene>
    <name evidence="16" type="ORF">C9J12_20180</name>
</gene>
<organism evidence="16 17">
    <name type="scientific">Photobacterium frigidiphilum</name>
    <dbReference type="NCBI Taxonomy" id="264736"/>
    <lineage>
        <taxon>Bacteria</taxon>
        <taxon>Pseudomonadati</taxon>
        <taxon>Pseudomonadota</taxon>
        <taxon>Gammaproteobacteria</taxon>
        <taxon>Vibrionales</taxon>
        <taxon>Vibrionaceae</taxon>
        <taxon>Photobacterium</taxon>
    </lineage>
</organism>